<protein>
    <recommendedName>
        <fullName evidence="1">ATP-dependent DNA helicase</fullName>
        <ecNumber evidence="1">5.6.2.3</ecNumber>
    </recommendedName>
</protein>
<sequence length="1737" mass="193526">MCVSHALPLSKTKSLLLRTLLSHECSDTCPGSSDIFLFSFGRKYKEGAVPVSTMETVTQGEEARKARVEHNRQVKLLQSQIGPLPVLKKDAIKQAEEHARYCFPQPCGTGQRQSIASQWQQEMDPKRWLPRPCAVCGRRTTSSSLTLCNPLQYDLTLLRNPSLPQCTLPTTYNLEAYDGAILCANALTDRQNKGPFEYYARDELPALVKKAFDEASCYDVMMCSYSRCTRVTHLFSEKKLNRNDSEQADNYTAASQGYSKGNIAIFPQDVATLRRILPPKAEEIHEAMCALFVGSNTVPTRENIAALAPVIVSKTRIQCILEFILANNAFYAAAGVQFSQENLANLVPGGSDRGVPVSVDLCCLPESSLDRGNYADRGIQENNDHSAATSAQTIMEAVGYTASAVAWCLDKNNYVKMQSGSTFLSDREPGFLTYNFPHLDPKESQRISFERQTDGVFQKDPNFAYKSEVNKHASVVKSIHEMAPTITDLIKKWELNPNAKPSTSAEKKAVQTLGKLKVSGYKQSLLKRYATPAFFITINPADIADPLLGAIGGVGPEAWRNMNGFERKLFVAKNPGAAAVFFDEVVKAFIRIILRYDASSASAEGNGLFAQGRGTLHCHMLALRDRMPSMFSWLDTLSALTEEDGPLLPPKHPPDWQDPRLHKEPIVCGLDAQDFETAVKATVEELATLSNWHYLKRGEPRNDQTCRMRITGEVNPLTRLDPETESILLRRLHPRINNYNDLVMFLLRCNMDIKYIGSGEAAKALVYYVTDYITKGSLATHVGLSAVEYAIKRNNEKYQGTALEISTLDTVDRSLFTKTEMSHQQVMSYLIGGGDFYTSHTFKVLKWGEIDRWIAQQETATCPQQDLSQNRDVAMEEESAVGSDIERGLDESESDDLADMAADGKTDDVTLVVSDSYVGVSSHVLDYPHRCSDSAFDKLNLWDHEEWVTKVSATSEEKRLERAELAEAMRTAEEVATGTGQRGRPKTELRGKLQSAHPQSSTHVARFRRTPVVNVLLGETVPRPDRGEAEKEKWARAMLILFKPWRTAADLRRQDQTWSSAFEETEFTQSALDIMRNMMVEHECKDARDAYEALRKAGKARSLLPGAPMSKGCTDAEDFAAALEADASLVDIELSDSSDAEQSMVVGEISRREARNRASEEAVLVTMNRMALSSGAPGKMDCSLQRLNSGEDGPESHLEDIIKEFGIQDNPEQQRALRIIAEHFMFGLEDQLFLYIAGVGGAGKSFVIKAVVEFFRRCGASHQMMLSAPTGCAAVLIDGFTIHALTFLPKRKKERPGFRTAELNTIWKEIRYLVIDEISMVSAPLLADICARLNEARAESVKGVDMLFGKISVILLGDMGQLRPVLAPSLFSGELVNEINPNVRETPNGINSLYGAWLWRQVNSVVILRKNFRAINDPEYTNLLARVRMGVAWDGKTPLTDEQKGNGTNYRDNDHNVLWGRQLQGLSAVEQQEFREAPVICATKVVRDCVNRQLTLNHANKDHRAIHDYHSRDAFTGLPLPDSLQRKLWQVRSTDCEDSLGKLPMCIGMKVMVMENIALKAGMVNGAEGILREIHYTVDEQGRRYADCAYVEIEGSGMGMHQLGNDVVPIVPVPSSFEYVPDSGDKSFTISRQQLPILPAYAFTDYKAQGKSLDRVIVDLNGARSLQSVYVMLSRATSLKSMAIFRGFKPKTLYSRLGQDFRDEFARLESIDAATKVAFEHRHMLTALAGIEEDSMY</sequence>
<dbReference type="InterPro" id="IPR025476">
    <property type="entry name" value="Helitron_helicase-like"/>
</dbReference>
<keyword evidence="7" id="KW-1185">Reference proteome</keyword>
<feature type="domain" description="DUF6570" evidence="5">
    <location>
        <begin position="205"/>
        <end position="344"/>
    </location>
</feature>
<comment type="cofactor">
    <cofactor evidence="1">
        <name>Mg(2+)</name>
        <dbReference type="ChEBI" id="CHEBI:18420"/>
    </cofactor>
</comment>
<dbReference type="Proteomes" id="UP001362999">
    <property type="component" value="Unassembled WGS sequence"/>
</dbReference>
<keyword evidence="1" id="KW-0378">Hydrolase</keyword>
<feature type="region of interest" description="Disordered" evidence="2">
    <location>
        <begin position="972"/>
        <end position="1004"/>
    </location>
</feature>
<evidence type="ECO:0000259" key="4">
    <source>
        <dbReference type="Pfam" id="PF14214"/>
    </source>
</evidence>
<evidence type="ECO:0000259" key="5">
    <source>
        <dbReference type="Pfam" id="PF20209"/>
    </source>
</evidence>
<dbReference type="CDD" id="cd18809">
    <property type="entry name" value="SF1_C_RecD"/>
    <property type="match status" value="1"/>
</dbReference>
<dbReference type="GO" id="GO:0043139">
    <property type="term" value="F:5'-3' DNA helicase activity"/>
    <property type="evidence" value="ECO:0007669"/>
    <property type="project" value="UniProtKB-EC"/>
</dbReference>
<dbReference type="GO" id="GO:0000723">
    <property type="term" value="P:telomere maintenance"/>
    <property type="evidence" value="ECO:0007669"/>
    <property type="project" value="InterPro"/>
</dbReference>
<name>A0AAV9Z9V3_9AGAR</name>
<accession>A0AAV9Z9V3</accession>
<dbReference type="GO" id="GO:0006310">
    <property type="term" value="P:DNA recombination"/>
    <property type="evidence" value="ECO:0007669"/>
    <property type="project" value="UniProtKB-KW"/>
</dbReference>
<keyword evidence="1" id="KW-0547">Nucleotide-binding</keyword>
<evidence type="ECO:0000313" key="7">
    <source>
        <dbReference type="Proteomes" id="UP001362999"/>
    </source>
</evidence>
<evidence type="ECO:0000256" key="1">
    <source>
        <dbReference type="RuleBase" id="RU363044"/>
    </source>
</evidence>
<dbReference type="Gene3D" id="3.40.50.300">
    <property type="entry name" value="P-loop containing nucleotide triphosphate hydrolases"/>
    <property type="match status" value="1"/>
</dbReference>
<reference evidence="6 7" key="1">
    <citation type="journal article" date="2024" name="J Genomics">
        <title>Draft genome sequencing and assembly of Favolaschia claudopus CIRM-BRFM 2984 isolated from oak limbs.</title>
        <authorList>
            <person name="Navarro D."/>
            <person name="Drula E."/>
            <person name="Chaduli D."/>
            <person name="Cazenave R."/>
            <person name="Ahrendt S."/>
            <person name="Wang J."/>
            <person name="Lipzen A."/>
            <person name="Daum C."/>
            <person name="Barry K."/>
            <person name="Grigoriev I.V."/>
            <person name="Favel A."/>
            <person name="Rosso M.N."/>
            <person name="Martin F."/>
        </authorList>
    </citation>
    <scope>NUCLEOTIDE SEQUENCE [LARGE SCALE GENOMIC DNA]</scope>
    <source>
        <strain evidence="6 7">CIRM-BRFM 2984</strain>
    </source>
</reference>
<dbReference type="Pfam" id="PF05970">
    <property type="entry name" value="PIF1"/>
    <property type="match status" value="1"/>
</dbReference>
<dbReference type="GO" id="GO:0006281">
    <property type="term" value="P:DNA repair"/>
    <property type="evidence" value="ECO:0007669"/>
    <property type="project" value="UniProtKB-KW"/>
</dbReference>
<keyword evidence="1" id="KW-0233">DNA recombination</keyword>
<evidence type="ECO:0000259" key="3">
    <source>
        <dbReference type="Pfam" id="PF05970"/>
    </source>
</evidence>
<dbReference type="InterPro" id="IPR010285">
    <property type="entry name" value="DNA_helicase_pif1-like_DEAD"/>
</dbReference>
<evidence type="ECO:0000313" key="6">
    <source>
        <dbReference type="EMBL" id="KAK6975074.1"/>
    </source>
</evidence>
<keyword evidence="1" id="KW-0227">DNA damage</keyword>
<gene>
    <name evidence="6" type="ORF">R3P38DRAFT_3335263</name>
</gene>
<dbReference type="Pfam" id="PF14214">
    <property type="entry name" value="Helitron_like_N"/>
    <property type="match status" value="1"/>
</dbReference>
<dbReference type="EMBL" id="JAWWNJ010000175">
    <property type="protein sequence ID" value="KAK6975074.1"/>
    <property type="molecule type" value="Genomic_DNA"/>
</dbReference>
<keyword evidence="1" id="KW-0234">DNA repair</keyword>
<dbReference type="Pfam" id="PF20209">
    <property type="entry name" value="DUF6570"/>
    <property type="match status" value="1"/>
</dbReference>
<keyword evidence="1" id="KW-0067">ATP-binding</keyword>
<evidence type="ECO:0000256" key="2">
    <source>
        <dbReference type="SAM" id="MobiDB-lite"/>
    </source>
</evidence>
<dbReference type="SUPFAM" id="SSF52540">
    <property type="entry name" value="P-loop containing nucleoside triphosphate hydrolases"/>
    <property type="match status" value="2"/>
</dbReference>
<comment type="similarity">
    <text evidence="1">Belongs to the helicase family.</text>
</comment>
<feature type="domain" description="DNA helicase Pif1-like DEAD-box helicase" evidence="3">
    <location>
        <begin position="1210"/>
        <end position="1368"/>
    </location>
</feature>
<feature type="domain" description="Helitron helicase-like" evidence="4">
    <location>
        <begin position="523"/>
        <end position="621"/>
    </location>
</feature>
<dbReference type="GO" id="GO:0016787">
    <property type="term" value="F:hydrolase activity"/>
    <property type="evidence" value="ECO:0007669"/>
    <property type="project" value="UniProtKB-KW"/>
</dbReference>
<comment type="catalytic activity">
    <reaction evidence="1">
        <text>ATP + H2O = ADP + phosphate + H(+)</text>
        <dbReference type="Rhea" id="RHEA:13065"/>
        <dbReference type="ChEBI" id="CHEBI:15377"/>
        <dbReference type="ChEBI" id="CHEBI:15378"/>
        <dbReference type="ChEBI" id="CHEBI:30616"/>
        <dbReference type="ChEBI" id="CHEBI:43474"/>
        <dbReference type="ChEBI" id="CHEBI:456216"/>
        <dbReference type="EC" id="5.6.2.3"/>
    </reaction>
</comment>
<comment type="caution">
    <text evidence="6">The sequence shown here is derived from an EMBL/GenBank/DDBJ whole genome shotgun (WGS) entry which is preliminary data.</text>
</comment>
<dbReference type="InterPro" id="IPR046700">
    <property type="entry name" value="DUF6570"/>
</dbReference>
<dbReference type="InterPro" id="IPR027417">
    <property type="entry name" value="P-loop_NTPase"/>
</dbReference>
<dbReference type="PANTHER" id="PTHR47642">
    <property type="entry name" value="ATP-DEPENDENT DNA HELICASE"/>
    <property type="match status" value="1"/>
</dbReference>
<dbReference type="InterPro" id="IPR051055">
    <property type="entry name" value="PIF1_helicase"/>
</dbReference>
<keyword evidence="1 6" id="KW-0347">Helicase</keyword>
<proteinExistence type="inferred from homology"/>
<dbReference type="EC" id="5.6.2.3" evidence="1"/>
<dbReference type="GO" id="GO:0005524">
    <property type="term" value="F:ATP binding"/>
    <property type="evidence" value="ECO:0007669"/>
    <property type="project" value="UniProtKB-KW"/>
</dbReference>
<organism evidence="6 7">
    <name type="scientific">Favolaschia claudopus</name>
    <dbReference type="NCBI Taxonomy" id="2862362"/>
    <lineage>
        <taxon>Eukaryota</taxon>
        <taxon>Fungi</taxon>
        <taxon>Dikarya</taxon>
        <taxon>Basidiomycota</taxon>
        <taxon>Agaricomycotina</taxon>
        <taxon>Agaricomycetes</taxon>
        <taxon>Agaricomycetidae</taxon>
        <taxon>Agaricales</taxon>
        <taxon>Marasmiineae</taxon>
        <taxon>Mycenaceae</taxon>
        <taxon>Favolaschia</taxon>
    </lineage>
</organism>